<evidence type="ECO:0000256" key="1">
    <source>
        <dbReference type="ARBA" id="ARBA00010641"/>
    </source>
</evidence>
<evidence type="ECO:0000256" key="4">
    <source>
        <dbReference type="ARBA" id="ARBA00023163"/>
    </source>
</evidence>
<feature type="domain" description="RNA polymerase sigma-70 region 2" evidence="5">
    <location>
        <begin position="21"/>
        <end position="86"/>
    </location>
</feature>
<sequence length="176" mass="20270">MERLVTPIPPEPTPPVLVHMLYTDHHGWLQSWLRRRLGDQHQAADLAHDTFLRLLVSRRLPQPEQGRGYLLQIARNLVIDLWRRQRIEQAYLQALASADEQLSISLEERAVIVETLLRIDRMLDALPAKVREALLLSQFEGLGYSEIATRLGVSLGSVQKYMTRAIQACYEVMYSE</sequence>
<dbReference type="InterPro" id="IPR013324">
    <property type="entry name" value="RNA_pol_sigma_r3/r4-like"/>
</dbReference>
<dbReference type="Pfam" id="PF08281">
    <property type="entry name" value="Sigma70_r4_2"/>
    <property type="match status" value="1"/>
</dbReference>
<comment type="similarity">
    <text evidence="1">Belongs to the sigma-70 factor family. ECF subfamily.</text>
</comment>
<keyword evidence="4" id="KW-0804">Transcription</keyword>
<dbReference type="InterPro" id="IPR013325">
    <property type="entry name" value="RNA_pol_sigma_r2"/>
</dbReference>
<dbReference type="SUPFAM" id="SSF88946">
    <property type="entry name" value="Sigma2 domain of RNA polymerase sigma factors"/>
    <property type="match status" value="1"/>
</dbReference>
<accession>A0A7D5D7F7</accession>
<organism evidence="7 8">
    <name type="scientific">Pseudomonas eucalypticola</name>
    <dbReference type="NCBI Taxonomy" id="2599595"/>
    <lineage>
        <taxon>Bacteria</taxon>
        <taxon>Pseudomonadati</taxon>
        <taxon>Pseudomonadota</taxon>
        <taxon>Gammaproteobacteria</taxon>
        <taxon>Pseudomonadales</taxon>
        <taxon>Pseudomonadaceae</taxon>
        <taxon>Pseudomonas</taxon>
    </lineage>
</organism>
<dbReference type="InterPro" id="IPR014284">
    <property type="entry name" value="RNA_pol_sigma-70_dom"/>
</dbReference>
<dbReference type="KEGG" id="pez:HWQ56_09785"/>
<evidence type="ECO:0000256" key="3">
    <source>
        <dbReference type="ARBA" id="ARBA00023082"/>
    </source>
</evidence>
<dbReference type="AlphaFoldDB" id="A0A7D5D7F7"/>
<dbReference type="Gene3D" id="1.10.1740.10">
    <property type="match status" value="1"/>
</dbReference>
<dbReference type="InterPro" id="IPR039425">
    <property type="entry name" value="RNA_pol_sigma-70-like"/>
</dbReference>
<dbReference type="GO" id="GO:0006352">
    <property type="term" value="P:DNA-templated transcription initiation"/>
    <property type="evidence" value="ECO:0007669"/>
    <property type="project" value="InterPro"/>
</dbReference>
<evidence type="ECO:0000313" key="8">
    <source>
        <dbReference type="Proteomes" id="UP000509568"/>
    </source>
</evidence>
<dbReference type="SUPFAM" id="SSF88659">
    <property type="entry name" value="Sigma3 and sigma4 domains of RNA polymerase sigma factors"/>
    <property type="match status" value="1"/>
</dbReference>
<dbReference type="Gene3D" id="1.10.10.10">
    <property type="entry name" value="Winged helix-like DNA-binding domain superfamily/Winged helix DNA-binding domain"/>
    <property type="match status" value="1"/>
</dbReference>
<evidence type="ECO:0000259" key="6">
    <source>
        <dbReference type="Pfam" id="PF08281"/>
    </source>
</evidence>
<dbReference type="CDD" id="cd06171">
    <property type="entry name" value="Sigma70_r4"/>
    <property type="match status" value="1"/>
</dbReference>
<dbReference type="PANTHER" id="PTHR43133">
    <property type="entry name" value="RNA POLYMERASE ECF-TYPE SIGMA FACTO"/>
    <property type="match status" value="1"/>
</dbReference>
<reference evidence="7 8" key="1">
    <citation type="submission" date="2020-06" db="EMBL/GenBank/DDBJ databases">
        <title>Pseudomonas eucalypticola sp. nov., an endophyte of Eucalyptus dunnii leaves with biocontrol ability of eucalyptus leaf blight.</title>
        <authorList>
            <person name="Liu Y."/>
            <person name="Song Z."/>
            <person name="Zeng H."/>
            <person name="Lu M."/>
            <person name="Wang X."/>
            <person name="Lian X."/>
            <person name="Zhang Q."/>
        </authorList>
    </citation>
    <scope>NUCLEOTIDE SEQUENCE [LARGE SCALE GENOMIC DNA]</scope>
    <source>
        <strain evidence="7 8">NP-1</strain>
    </source>
</reference>
<evidence type="ECO:0000259" key="5">
    <source>
        <dbReference type="Pfam" id="PF04542"/>
    </source>
</evidence>
<keyword evidence="2" id="KW-0805">Transcription regulation</keyword>
<dbReference type="Pfam" id="PF04542">
    <property type="entry name" value="Sigma70_r2"/>
    <property type="match status" value="1"/>
</dbReference>
<feature type="domain" description="RNA polymerase sigma factor 70 region 4 type 2" evidence="6">
    <location>
        <begin position="117"/>
        <end position="169"/>
    </location>
</feature>
<keyword evidence="3" id="KW-0731">Sigma factor</keyword>
<dbReference type="NCBIfam" id="TIGR02937">
    <property type="entry name" value="sigma70-ECF"/>
    <property type="match status" value="1"/>
</dbReference>
<dbReference type="EMBL" id="CP056030">
    <property type="protein sequence ID" value="QKZ04055.1"/>
    <property type="molecule type" value="Genomic_DNA"/>
</dbReference>
<gene>
    <name evidence="7" type="ORF">HWQ56_09785</name>
</gene>
<protein>
    <submittedName>
        <fullName evidence="7">Sigma-70 family RNA polymerase sigma factor</fullName>
    </submittedName>
</protein>
<dbReference type="GO" id="GO:0003677">
    <property type="term" value="F:DNA binding"/>
    <property type="evidence" value="ECO:0007669"/>
    <property type="project" value="InterPro"/>
</dbReference>
<name>A0A7D5D7F7_9PSED</name>
<dbReference type="PANTHER" id="PTHR43133:SF63">
    <property type="entry name" value="RNA POLYMERASE SIGMA FACTOR FECI-RELATED"/>
    <property type="match status" value="1"/>
</dbReference>
<proteinExistence type="inferred from homology"/>
<dbReference type="GO" id="GO:0016987">
    <property type="term" value="F:sigma factor activity"/>
    <property type="evidence" value="ECO:0007669"/>
    <property type="project" value="UniProtKB-KW"/>
</dbReference>
<dbReference type="InterPro" id="IPR013249">
    <property type="entry name" value="RNA_pol_sigma70_r4_t2"/>
</dbReference>
<dbReference type="InterPro" id="IPR007627">
    <property type="entry name" value="RNA_pol_sigma70_r2"/>
</dbReference>
<dbReference type="InterPro" id="IPR036388">
    <property type="entry name" value="WH-like_DNA-bd_sf"/>
</dbReference>
<keyword evidence="8" id="KW-1185">Reference proteome</keyword>
<evidence type="ECO:0000256" key="2">
    <source>
        <dbReference type="ARBA" id="ARBA00023015"/>
    </source>
</evidence>
<evidence type="ECO:0000313" key="7">
    <source>
        <dbReference type="EMBL" id="QKZ04055.1"/>
    </source>
</evidence>
<dbReference type="Proteomes" id="UP000509568">
    <property type="component" value="Chromosome"/>
</dbReference>